<evidence type="ECO:0000313" key="3">
    <source>
        <dbReference type="Proteomes" id="UP000317410"/>
    </source>
</evidence>
<evidence type="ECO:0000313" key="2">
    <source>
        <dbReference type="EMBL" id="GEC73970.1"/>
    </source>
</evidence>
<accession>A0A4Y4B414</accession>
<dbReference type="AlphaFoldDB" id="A0A4Y4B414"/>
<evidence type="ECO:0000256" key="1">
    <source>
        <dbReference type="SAM" id="MobiDB-lite"/>
    </source>
</evidence>
<organism evidence="2 3">
    <name type="scientific">Microbacterium maritypicum</name>
    <name type="common">Microbacterium liquefaciens</name>
    <dbReference type="NCBI Taxonomy" id="33918"/>
    <lineage>
        <taxon>Bacteria</taxon>
        <taxon>Bacillati</taxon>
        <taxon>Actinomycetota</taxon>
        <taxon>Actinomycetes</taxon>
        <taxon>Micrococcales</taxon>
        <taxon>Microbacteriaceae</taxon>
        <taxon>Microbacterium</taxon>
    </lineage>
</organism>
<proteinExistence type="predicted"/>
<feature type="region of interest" description="Disordered" evidence="1">
    <location>
        <begin position="1"/>
        <end position="48"/>
    </location>
</feature>
<gene>
    <name evidence="2" type="ORF">MLI01_01150</name>
</gene>
<comment type="caution">
    <text evidence="2">The sequence shown here is derived from an EMBL/GenBank/DDBJ whole genome shotgun (WGS) entry which is preliminary data.</text>
</comment>
<reference evidence="2 3" key="1">
    <citation type="submission" date="2019-06" db="EMBL/GenBank/DDBJ databases">
        <title>Whole genome shotgun sequence of Microbacterium liquefaciens NBRC 15037.</title>
        <authorList>
            <person name="Hosoyama A."/>
            <person name="Uohara A."/>
            <person name="Ohji S."/>
            <person name="Ichikawa N."/>
        </authorList>
    </citation>
    <scope>NUCLEOTIDE SEQUENCE [LARGE SCALE GENOMIC DNA]</scope>
    <source>
        <strain evidence="2 3">NBRC 15037</strain>
    </source>
</reference>
<sequence length="111" mass="12410">MFGVPAHRTECARIQGHPKTGEESLMEENRNDWKPNPVFSSMPHSMGRGSREDIVWEALDRVNGKPAPTMDAMRAAMGNEAQIRIVHDTIRAYLEAHGLRDTSELGVRTSP</sequence>
<protein>
    <submittedName>
        <fullName evidence="2">Uncharacterized protein</fullName>
    </submittedName>
</protein>
<dbReference type="EMBL" id="BJNQ01000001">
    <property type="protein sequence ID" value="GEC73970.1"/>
    <property type="molecule type" value="Genomic_DNA"/>
</dbReference>
<name>A0A4Y4B414_MICMQ</name>
<feature type="compositionally biased region" description="Basic and acidic residues" evidence="1">
    <location>
        <begin position="19"/>
        <end position="33"/>
    </location>
</feature>
<dbReference type="Proteomes" id="UP000317410">
    <property type="component" value="Unassembled WGS sequence"/>
</dbReference>